<evidence type="ECO:0000313" key="2">
    <source>
        <dbReference type="Proteomes" id="UP000030152"/>
    </source>
</evidence>
<dbReference type="EMBL" id="JRLX01000002">
    <property type="protein sequence ID" value="KGO88089.1"/>
    <property type="molecule type" value="Genomic_DNA"/>
</dbReference>
<proteinExistence type="predicted"/>
<dbReference type="AlphaFoldDB" id="A0A0A2M733"/>
<dbReference type="eggNOG" id="ENOG50348DC">
    <property type="taxonomic scope" value="Bacteria"/>
</dbReference>
<gene>
    <name evidence="1" type="ORF">Q765_03275</name>
</gene>
<name>A0A0A2M733_9FLAO</name>
<dbReference type="Proteomes" id="UP000030152">
    <property type="component" value="Unassembled WGS sequence"/>
</dbReference>
<protein>
    <submittedName>
        <fullName evidence="1">Uncharacterized protein</fullName>
    </submittedName>
</protein>
<accession>A0A0A2M733</accession>
<comment type="caution">
    <text evidence="1">The sequence shown here is derived from an EMBL/GenBank/DDBJ whole genome shotgun (WGS) entry which is preliminary data.</text>
</comment>
<reference evidence="1 2" key="1">
    <citation type="submission" date="2013-09" db="EMBL/GenBank/DDBJ databases">
        <authorList>
            <person name="Zeng Z."/>
            <person name="Chen C."/>
        </authorList>
    </citation>
    <scope>NUCLEOTIDE SEQUENCE [LARGE SCALE GENOMIC DNA]</scope>
    <source>
        <strain evidence="1 2">WB 3.3-2</strain>
    </source>
</reference>
<organism evidence="1 2">
    <name type="scientific">Flavobacterium rivuli WB 3.3-2 = DSM 21788</name>
    <dbReference type="NCBI Taxonomy" id="1121895"/>
    <lineage>
        <taxon>Bacteria</taxon>
        <taxon>Pseudomonadati</taxon>
        <taxon>Bacteroidota</taxon>
        <taxon>Flavobacteriia</taxon>
        <taxon>Flavobacteriales</taxon>
        <taxon>Flavobacteriaceae</taxon>
        <taxon>Flavobacterium</taxon>
    </lineage>
</organism>
<keyword evidence="2" id="KW-1185">Reference proteome</keyword>
<sequence>MSIFLYINDQKLDTDVNTVISQNKQINDLNDLASRSANYTDQFSVPKTSKNIRALGYLTVPGNTSNIPYQKNECSLYSADTGECFVYKGWARITDGEKSFNIAVYDGGYDFFKNIENKNLSQLTLTDLLHPKTVATVVNTWANPELPYRYILADYNGDTGRTNIDSEITVPEINIDYLVPSVNVAWLWRKIFEEYNFGVQPTGAIFDTEAFKNLWMTYPKGLPATGDGVDNHVLLHSNDYSFVDQYLQRDTGRYFYHAHYNSVLVDELYQVDGINMTMRENATYQLEIKCTLFGFNNFGQQRDAAIAIGKNAGGRNPLASFTTHQLLQNGATIFGAEADVIPYGVETTLRSAPFQLNGLEAINIAVTGSAFSGSYQLAPIPQGFEVTLVRIDPLFVDFSIALSDFLIKDFISEIVHRFALTMFTKKVGNDIEFLTLHEQLQTPEIVNWSSKFSDKLTENYISGSYAQRNWLRYNYNDKEGSYNDGVITVDNVNLQDSKDSIKSKIYSPDKEGRIYLNESTNVYPVWEKEYNENPSPDEPVVTYKSLDKRYYFMRSRNAYGNAKIYSKKFEIENTVNNYYRETFYGLPFQDIVNDYYQPLQNILQKAVIVTAKLWFKDTDIAGFDFKKLYYIEQLSNYYLVNKIIEYIPGQLTKCELVKVQYASVLPPVEIPWFVINTIVVNGRRASIYFTRNVQLAGHLLISTDGVNFTAYGMLGNFNPYVTRDLDPGNYFFRIYDEHSNTVEVTIV</sequence>
<evidence type="ECO:0000313" key="1">
    <source>
        <dbReference type="EMBL" id="KGO88089.1"/>
    </source>
</evidence>
<dbReference type="STRING" id="1121895.GCA_000378485_01123"/>